<sequence>MRKLLTYISLFLLPILLVWMLAEVFYRTVPNNYTYKHEQISKMEGLEVLVLGDSHTFYGVNPEWLSLKAYNLSNVSQTIYFDKLLLEKHINQLPRLKYLIVAVDYTTLSQADNTQEDIWRKYFYKAQMDLDVPLIYWYDPKSYSLAITRKFDKTWNTFKEYRNNKTLISCDSNGWGNTYLSTVDAVEMSRLAKVVAKKHEDESMDFSLNSNRVQQMIDLCNEKGIEVLIVNMPSVAEYVSLLNSNKWQKIDSVCNQIEINNKNVTRINLLNNKQFELNDFQDADHLNAEGAKKCSLIIDQILKNKND</sequence>
<accession>A0A5D0GKJ6</accession>
<protein>
    <recommendedName>
        <fullName evidence="3">SGNH/GDSL hydrolase family protein</fullName>
    </recommendedName>
</protein>
<evidence type="ECO:0000313" key="1">
    <source>
        <dbReference type="EMBL" id="TYA58297.1"/>
    </source>
</evidence>
<comment type="caution">
    <text evidence="1">The sequence shown here is derived from an EMBL/GenBank/DDBJ whole genome shotgun (WGS) entry which is preliminary data.</text>
</comment>
<dbReference type="RefSeq" id="WP_148453505.1">
    <property type="nucleotide sequence ID" value="NZ_VSFC01000019.1"/>
</dbReference>
<reference evidence="1 2" key="1">
    <citation type="submission" date="2019-08" db="EMBL/GenBank/DDBJ databases">
        <title>Formosa sediminis sp. nov., isolated from marine sediment.</title>
        <authorList>
            <person name="Cao W.R."/>
        </authorList>
    </citation>
    <scope>NUCLEOTIDE SEQUENCE [LARGE SCALE GENOMIC DNA]</scope>
    <source>
        <strain evidence="1 2">1494</strain>
    </source>
</reference>
<dbReference type="AlphaFoldDB" id="A0A5D0GKJ6"/>
<organism evidence="1 2">
    <name type="scientific">Formosa maritima</name>
    <dbReference type="NCBI Taxonomy" id="2592046"/>
    <lineage>
        <taxon>Bacteria</taxon>
        <taxon>Pseudomonadati</taxon>
        <taxon>Bacteroidota</taxon>
        <taxon>Flavobacteriia</taxon>
        <taxon>Flavobacteriales</taxon>
        <taxon>Flavobacteriaceae</taxon>
        <taxon>Formosa</taxon>
    </lineage>
</organism>
<dbReference type="EMBL" id="VSFC01000019">
    <property type="protein sequence ID" value="TYA58297.1"/>
    <property type="molecule type" value="Genomic_DNA"/>
</dbReference>
<keyword evidence="2" id="KW-1185">Reference proteome</keyword>
<evidence type="ECO:0008006" key="3">
    <source>
        <dbReference type="Google" id="ProtNLM"/>
    </source>
</evidence>
<dbReference type="Proteomes" id="UP000324550">
    <property type="component" value="Unassembled WGS sequence"/>
</dbReference>
<gene>
    <name evidence="1" type="ORF">FVF61_03735</name>
</gene>
<proteinExistence type="predicted"/>
<evidence type="ECO:0000313" key="2">
    <source>
        <dbReference type="Proteomes" id="UP000324550"/>
    </source>
</evidence>
<name>A0A5D0GKJ6_9FLAO</name>
<dbReference type="SUPFAM" id="SSF52266">
    <property type="entry name" value="SGNH hydrolase"/>
    <property type="match status" value="1"/>
</dbReference>
<dbReference type="OrthoDB" id="9761723at2"/>